<dbReference type="NCBIfam" id="TIGR04183">
    <property type="entry name" value="Por_Secre_tail"/>
    <property type="match status" value="1"/>
</dbReference>
<dbReference type="KEGG" id="caci:CLOAM0078"/>
<dbReference type="InterPro" id="IPR011047">
    <property type="entry name" value="Quinoprotein_ADH-like_sf"/>
</dbReference>
<evidence type="ECO:0000256" key="1">
    <source>
        <dbReference type="SAM" id="SignalP"/>
    </source>
</evidence>
<name>B0VIT2_CLOAI</name>
<dbReference type="HOGENOM" id="CLU_656727_0_0_0"/>
<keyword evidence="1" id="KW-0732">Signal</keyword>
<dbReference type="EMBL" id="CU466930">
    <property type="protein sequence ID" value="CAO79992.1"/>
    <property type="molecule type" value="Genomic_DNA"/>
</dbReference>
<feature type="chain" id="PRO_5002758243" description="Secretion system C-terminal sorting domain-containing protein" evidence="1">
    <location>
        <begin position="23"/>
        <end position="418"/>
    </location>
</feature>
<gene>
    <name evidence="2" type="ordered locus">CLOAM0078</name>
</gene>
<dbReference type="RefSeq" id="WP_015423853.1">
    <property type="nucleotide sequence ID" value="NC_020449.1"/>
</dbReference>
<dbReference type="AlphaFoldDB" id="B0VIT2"/>
<accession>B0VIT2</accession>
<evidence type="ECO:0000313" key="2">
    <source>
        <dbReference type="EMBL" id="CAO79992.1"/>
    </source>
</evidence>
<dbReference type="Gene3D" id="2.130.10.10">
    <property type="entry name" value="YVTN repeat-like/Quinoprotein amine dehydrogenase"/>
    <property type="match status" value="1"/>
</dbReference>
<dbReference type="OrthoDB" id="264813at2"/>
<proteinExistence type="predicted"/>
<organism evidence="2 3">
    <name type="scientific">Cloacimonas acidaminovorans (strain Evry)</name>
    <dbReference type="NCBI Taxonomy" id="459349"/>
    <lineage>
        <taxon>Bacteria</taxon>
        <taxon>Pseudomonadati</taxon>
        <taxon>Candidatus Cloacimonadota</taxon>
        <taxon>Candidatus Cloacimonadia</taxon>
        <taxon>Candidatus Cloacimonadales</taxon>
        <taxon>Candidatus Cloacimonadaceae</taxon>
        <taxon>Candidatus Cloacimonas</taxon>
    </lineage>
</organism>
<dbReference type="SUPFAM" id="SSF50998">
    <property type="entry name" value="Quinoprotein alcohol dehydrogenase-like"/>
    <property type="match status" value="1"/>
</dbReference>
<dbReference type="STRING" id="459349.CLOAM0078"/>
<sequence>MKRSHYLFITIWLMAMAALLGAQETPQIVDVDQLPFSVGDVSDAVVMGNFCYINTCLPFYLVKIDLLTKEVIWQQPNSYTGSPGYSLVKTPDGNLCYSDGSEIVKITPNGDICWSRDLSSYSSCISISNTSNNFLTCYGNYSNLILLNYENGAILGNWAIPTGGNHYSYHFAIASSDSIFYCFDNTSHGTTSNTAIKLTKVQINTAAEVIWSFEVPDLLQPVGLVDDNIIYFGGQQLDPWTNTLLYKIEDMGDNYQLVSTTDIAGPDTTAHVHHLLLNNHELLLSCLIVLGDDPNGQDGSALSMFCYNQNMNLVWQISQNILPFFVTQAVALSDDAAKLYAISIYRQTYSGPDTNWLTEISLPTPVTDPVLTPNINDVCYPNPFRNSTTIKFEMNSPASTSIAVYNIKGQVVRHLVQS</sequence>
<protein>
    <recommendedName>
        <fullName evidence="4">Secretion system C-terminal sorting domain-containing protein</fullName>
    </recommendedName>
</protein>
<evidence type="ECO:0008006" key="4">
    <source>
        <dbReference type="Google" id="ProtNLM"/>
    </source>
</evidence>
<dbReference type="Proteomes" id="UP000002019">
    <property type="component" value="Chromosome"/>
</dbReference>
<dbReference type="InterPro" id="IPR026444">
    <property type="entry name" value="Secre_tail"/>
</dbReference>
<dbReference type="InterPro" id="IPR015943">
    <property type="entry name" value="WD40/YVTN_repeat-like_dom_sf"/>
</dbReference>
<feature type="signal peptide" evidence="1">
    <location>
        <begin position="1"/>
        <end position="22"/>
    </location>
</feature>
<reference evidence="2 3" key="1">
    <citation type="journal article" date="2008" name="J. Bacteriol.">
        <title>'Candidatus Cloacamonas acidaminovorans': genome sequence reconstruction provides a first glimpse of a new bacterial division.</title>
        <authorList>
            <person name="Pelletier E."/>
            <person name="Kreimeyer A."/>
            <person name="Bocs S."/>
            <person name="Rouy Z."/>
            <person name="Gyapay G."/>
            <person name="Chouari R."/>
            <person name="Riviere D."/>
            <person name="Ganesan A."/>
            <person name="Daegelen P."/>
            <person name="Sghir A."/>
            <person name="Cohen G.N."/>
            <person name="Medigue C."/>
            <person name="Weissenbach J."/>
            <person name="Le Paslier D."/>
        </authorList>
    </citation>
    <scope>NUCLEOTIDE SEQUENCE [LARGE SCALE GENOMIC DNA]</scope>
    <source>
        <strain evidence="3">Evry</strain>
    </source>
</reference>
<evidence type="ECO:0000313" key="3">
    <source>
        <dbReference type="Proteomes" id="UP000002019"/>
    </source>
</evidence>
<keyword evidence="3" id="KW-1185">Reference proteome</keyword>